<feature type="transmembrane region" description="Helical" evidence="16">
    <location>
        <begin position="236"/>
        <end position="258"/>
    </location>
</feature>
<feature type="transmembrane region" description="Helical" evidence="16">
    <location>
        <begin position="417"/>
        <end position="439"/>
    </location>
</feature>
<evidence type="ECO:0000256" key="15">
    <source>
        <dbReference type="ARBA" id="ARBA00023136"/>
    </source>
</evidence>
<keyword evidence="5 16" id="KW-0479">Metal-binding</keyword>
<feature type="domain" description="HMA" evidence="17">
    <location>
        <begin position="71"/>
        <end position="137"/>
    </location>
</feature>
<dbReference type="PRINTS" id="PR00943">
    <property type="entry name" value="CUATPASE"/>
</dbReference>
<organism evidence="18 19">
    <name type="scientific">Roseivivax isoporae LMG 25204</name>
    <dbReference type="NCBI Taxonomy" id="1449351"/>
    <lineage>
        <taxon>Bacteria</taxon>
        <taxon>Pseudomonadati</taxon>
        <taxon>Pseudomonadota</taxon>
        <taxon>Alphaproteobacteria</taxon>
        <taxon>Rhodobacterales</taxon>
        <taxon>Roseobacteraceae</taxon>
        <taxon>Roseivivax</taxon>
    </lineage>
</organism>
<dbReference type="NCBIfam" id="TIGR00003">
    <property type="entry name" value="copper ion binding protein"/>
    <property type="match status" value="1"/>
</dbReference>
<evidence type="ECO:0000256" key="12">
    <source>
        <dbReference type="ARBA" id="ARBA00022989"/>
    </source>
</evidence>
<dbReference type="SUPFAM" id="SSF55008">
    <property type="entry name" value="HMA, heavy metal-associated domain"/>
    <property type="match status" value="2"/>
</dbReference>
<keyword evidence="15 16" id="KW-0472">Membrane</keyword>
<dbReference type="GO" id="GO:0055070">
    <property type="term" value="P:copper ion homeostasis"/>
    <property type="evidence" value="ECO:0007669"/>
    <property type="project" value="TreeGrafter"/>
</dbReference>
<evidence type="ECO:0000313" key="19">
    <source>
        <dbReference type="Proteomes" id="UP000023430"/>
    </source>
</evidence>
<keyword evidence="4 16" id="KW-0812">Transmembrane</keyword>
<dbReference type="NCBIfam" id="TIGR01494">
    <property type="entry name" value="ATPase_P-type"/>
    <property type="match status" value="1"/>
</dbReference>
<dbReference type="OrthoDB" id="9807843at2"/>
<keyword evidence="11" id="KW-1278">Translocase</keyword>
<dbReference type="PROSITE" id="PS01047">
    <property type="entry name" value="HMA_1"/>
    <property type="match status" value="1"/>
</dbReference>
<feature type="domain" description="HMA" evidence="17">
    <location>
        <begin position="5"/>
        <end position="69"/>
    </location>
</feature>
<dbReference type="InterPro" id="IPR036412">
    <property type="entry name" value="HAD-like_sf"/>
</dbReference>
<dbReference type="RefSeq" id="WP_043770519.1">
    <property type="nucleotide sequence ID" value="NZ_JAME01000014.1"/>
</dbReference>
<dbReference type="InterPro" id="IPR023298">
    <property type="entry name" value="ATPase_P-typ_TM_dom_sf"/>
</dbReference>
<evidence type="ECO:0000256" key="6">
    <source>
        <dbReference type="ARBA" id="ARBA00022737"/>
    </source>
</evidence>
<dbReference type="CDD" id="cd00371">
    <property type="entry name" value="HMA"/>
    <property type="match status" value="2"/>
</dbReference>
<keyword evidence="7 16" id="KW-0547">Nucleotide-binding</keyword>
<sequence>MPAPADHQFSVEGLSCAGCVGRAERALAGVPGVTAAEVNLATGRARVRHDGADPAALSRALDDAGYPARRARVTLDLASMSCASCVGRVERALKAVPGVLSAEVNLATGRAEVMVIDGTVTPQALAAAARGAGYPAKLHAPDAPPRDDAAEQGREVAALRRSVIVAAALALPVFVVEMGGHAVPAFHHWLVATMGQQALWLLQWVLTTAVLAGPGRMFYVRGVPALLKGAPDMNALVALGTAAAYGYSVIATFLPGLLPEAARHVYFEAAAVIVVLILLGRLLEARARGRTGAAIRRLAGLRPRTARVVRDGAARVVAIDTIGTGDTVEVRPGERLPVDGVVTSGLSYVDESMITGEPVPVAKRTGGAVTGGTVNGTGALTIRATAVGADTVLSQIIRMVEDAQGARLPIQDLVNRITLWFVPAVLAAAVLTVAAWMLFGPAPALTHALVAGVAVLIVACPCAMGLATPTSIMVGTGRAADLGVLFRRGDALQKLRDVDVVAFDKTGTLTEGRPTLARFAAAPGHDRAALLAAVAGVEARSEHPVARAIVAGAEAEGLVPAQAEAVEALPGMGVQACVDGHDILIGAGRLMAREGLSVAAFADEAGQRAAEGQTVLYVARDGAVAAVVAVADPVKSSARAAVEALRAEGLRVAMITGDGTATARAVARRLGIEDVVAEVMPDGKVAALARLRGSGRIAFVGDGINDAPALAAADVGIAIGTGTDVA</sequence>
<dbReference type="EMBL" id="JAME01000014">
    <property type="protein sequence ID" value="ETX28955.1"/>
    <property type="molecule type" value="Genomic_DNA"/>
</dbReference>
<feature type="transmembrane region" description="Helical" evidence="16">
    <location>
        <begin position="198"/>
        <end position="215"/>
    </location>
</feature>
<dbReference type="InterPro" id="IPR036163">
    <property type="entry name" value="HMA_dom_sf"/>
</dbReference>
<dbReference type="InterPro" id="IPR044492">
    <property type="entry name" value="P_typ_ATPase_HD_dom"/>
</dbReference>
<evidence type="ECO:0000259" key="17">
    <source>
        <dbReference type="PROSITE" id="PS50846"/>
    </source>
</evidence>
<dbReference type="Proteomes" id="UP000023430">
    <property type="component" value="Unassembled WGS sequence"/>
</dbReference>
<dbReference type="NCBIfam" id="TIGR01511">
    <property type="entry name" value="ATPase-IB1_Cu"/>
    <property type="match status" value="1"/>
</dbReference>
<dbReference type="PANTHER" id="PTHR43520:SF8">
    <property type="entry name" value="P-TYPE CU(+) TRANSPORTER"/>
    <property type="match status" value="1"/>
</dbReference>
<evidence type="ECO:0000256" key="11">
    <source>
        <dbReference type="ARBA" id="ARBA00022967"/>
    </source>
</evidence>
<evidence type="ECO:0000256" key="14">
    <source>
        <dbReference type="ARBA" id="ARBA00023065"/>
    </source>
</evidence>
<keyword evidence="9 16" id="KW-0067">ATP-binding</keyword>
<reference evidence="18 19" key="1">
    <citation type="submission" date="2014-01" db="EMBL/GenBank/DDBJ databases">
        <title>Roseivivax isoporae LMG 25204 Genome Sequencing.</title>
        <authorList>
            <person name="Lai Q."/>
            <person name="Li G."/>
            <person name="Shao Z."/>
        </authorList>
    </citation>
    <scope>NUCLEOTIDE SEQUENCE [LARGE SCALE GENOMIC DNA]</scope>
    <source>
        <strain evidence="18 19">LMG 25204</strain>
    </source>
</reference>
<feature type="non-terminal residue" evidence="18">
    <location>
        <position position="726"/>
    </location>
</feature>
<dbReference type="GO" id="GO:0016887">
    <property type="term" value="F:ATP hydrolysis activity"/>
    <property type="evidence" value="ECO:0007669"/>
    <property type="project" value="InterPro"/>
</dbReference>
<dbReference type="InterPro" id="IPR006121">
    <property type="entry name" value="HMA_dom"/>
</dbReference>
<keyword evidence="8" id="KW-0187">Copper transport</keyword>
<dbReference type="SUPFAM" id="SSF81653">
    <property type="entry name" value="Calcium ATPase, transduction domain A"/>
    <property type="match status" value="1"/>
</dbReference>
<dbReference type="InterPro" id="IPR017969">
    <property type="entry name" value="Heavy-metal-associated_CS"/>
</dbReference>
<dbReference type="STRING" id="1449351.RISW2_04370"/>
<evidence type="ECO:0000256" key="8">
    <source>
        <dbReference type="ARBA" id="ARBA00022796"/>
    </source>
</evidence>
<keyword evidence="13" id="KW-0186">Copper</keyword>
<dbReference type="InterPro" id="IPR018303">
    <property type="entry name" value="ATPase_P-typ_P_site"/>
</dbReference>
<keyword evidence="12 16" id="KW-1133">Transmembrane helix</keyword>
<feature type="transmembrane region" description="Helical" evidence="16">
    <location>
        <begin position="163"/>
        <end position="186"/>
    </location>
</feature>
<dbReference type="SUPFAM" id="SSF81665">
    <property type="entry name" value="Calcium ATPase, transmembrane domain M"/>
    <property type="match status" value="1"/>
</dbReference>
<evidence type="ECO:0000256" key="9">
    <source>
        <dbReference type="ARBA" id="ARBA00022840"/>
    </source>
</evidence>
<dbReference type="Gene3D" id="3.40.50.1000">
    <property type="entry name" value="HAD superfamily/HAD-like"/>
    <property type="match status" value="1"/>
</dbReference>
<dbReference type="SFLD" id="SFLDS00003">
    <property type="entry name" value="Haloacid_Dehalogenase"/>
    <property type="match status" value="1"/>
</dbReference>
<evidence type="ECO:0000256" key="1">
    <source>
        <dbReference type="ARBA" id="ARBA00004127"/>
    </source>
</evidence>
<evidence type="ECO:0000256" key="5">
    <source>
        <dbReference type="ARBA" id="ARBA00022723"/>
    </source>
</evidence>
<dbReference type="InterPro" id="IPR027256">
    <property type="entry name" value="P-typ_ATPase_IB"/>
</dbReference>
<dbReference type="InterPro" id="IPR006122">
    <property type="entry name" value="HMA_Cu_ion-bd"/>
</dbReference>
<dbReference type="Pfam" id="PF00702">
    <property type="entry name" value="Hydrolase"/>
    <property type="match status" value="1"/>
</dbReference>
<dbReference type="NCBIfam" id="TIGR01525">
    <property type="entry name" value="ATPase-IB_hvy"/>
    <property type="match status" value="1"/>
</dbReference>
<keyword evidence="10" id="KW-0460">Magnesium</keyword>
<dbReference type="InterPro" id="IPR001757">
    <property type="entry name" value="P_typ_ATPase"/>
</dbReference>
<comment type="similarity">
    <text evidence="2 16">Belongs to the cation transport ATPase (P-type) (TC 3.A.3) family. Type IB subfamily.</text>
</comment>
<dbReference type="SFLD" id="SFLDG00002">
    <property type="entry name" value="C1.7:_P-type_atpase_like"/>
    <property type="match status" value="1"/>
</dbReference>
<dbReference type="Pfam" id="PF00122">
    <property type="entry name" value="E1-E2_ATPase"/>
    <property type="match status" value="1"/>
</dbReference>
<evidence type="ECO:0000256" key="7">
    <source>
        <dbReference type="ARBA" id="ARBA00022741"/>
    </source>
</evidence>
<keyword evidence="14" id="KW-0406">Ion transport</keyword>
<dbReference type="PRINTS" id="PR00119">
    <property type="entry name" value="CATATPASE"/>
</dbReference>
<evidence type="ECO:0000256" key="2">
    <source>
        <dbReference type="ARBA" id="ARBA00006024"/>
    </source>
</evidence>
<comment type="subcellular location">
    <subcellularLocation>
        <location evidence="16">Cell membrane</location>
    </subcellularLocation>
    <subcellularLocation>
        <location evidence="1">Endomembrane system</location>
        <topology evidence="1">Multi-pass membrane protein</topology>
    </subcellularLocation>
</comment>
<evidence type="ECO:0000256" key="16">
    <source>
        <dbReference type="RuleBase" id="RU362081"/>
    </source>
</evidence>
<keyword evidence="6" id="KW-0677">Repeat</keyword>
<dbReference type="eggNOG" id="COG2217">
    <property type="taxonomic scope" value="Bacteria"/>
</dbReference>
<evidence type="ECO:0000313" key="18">
    <source>
        <dbReference type="EMBL" id="ETX28955.1"/>
    </source>
</evidence>
<dbReference type="AlphaFoldDB" id="X7F831"/>
<dbReference type="GO" id="GO:0005524">
    <property type="term" value="F:ATP binding"/>
    <property type="evidence" value="ECO:0007669"/>
    <property type="project" value="UniProtKB-UniRule"/>
</dbReference>
<dbReference type="Gene3D" id="2.70.150.10">
    <property type="entry name" value="Calcium-transporting ATPase, cytoplasmic transduction domain A"/>
    <property type="match status" value="1"/>
</dbReference>
<proteinExistence type="inferred from homology"/>
<dbReference type="SUPFAM" id="SSF56784">
    <property type="entry name" value="HAD-like"/>
    <property type="match status" value="1"/>
</dbReference>
<keyword evidence="16" id="KW-1003">Cell membrane</keyword>
<keyword evidence="19" id="KW-1185">Reference proteome</keyword>
<keyword evidence="3" id="KW-0813">Transport</keyword>
<dbReference type="PANTHER" id="PTHR43520">
    <property type="entry name" value="ATP7, ISOFORM B"/>
    <property type="match status" value="1"/>
</dbReference>
<dbReference type="InterPro" id="IPR008250">
    <property type="entry name" value="ATPase_P-typ_transduc_dom_A_sf"/>
</dbReference>
<evidence type="ECO:0000256" key="3">
    <source>
        <dbReference type="ARBA" id="ARBA00022448"/>
    </source>
</evidence>
<dbReference type="FunFam" id="3.30.70.100:FF:000001">
    <property type="entry name" value="ATPase copper transporting beta"/>
    <property type="match status" value="1"/>
</dbReference>
<evidence type="ECO:0000256" key="10">
    <source>
        <dbReference type="ARBA" id="ARBA00022842"/>
    </source>
</evidence>
<dbReference type="FunFam" id="2.70.150.10:FF:000002">
    <property type="entry name" value="Copper-transporting ATPase 1, putative"/>
    <property type="match status" value="1"/>
</dbReference>
<dbReference type="InterPro" id="IPR059000">
    <property type="entry name" value="ATPase_P-type_domA"/>
</dbReference>
<dbReference type="InterPro" id="IPR023214">
    <property type="entry name" value="HAD_sf"/>
</dbReference>
<comment type="caution">
    <text evidence="18">The sequence shown here is derived from an EMBL/GenBank/DDBJ whole genome shotgun (WGS) entry which is preliminary data.</text>
</comment>
<dbReference type="InterPro" id="IPR023299">
    <property type="entry name" value="ATPase_P-typ_cyto_dom_N"/>
</dbReference>
<dbReference type="Pfam" id="PF00403">
    <property type="entry name" value="HMA"/>
    <property type="match status" value="2"/>
</dbReference>
<name>X7F831_9RHOB</name>
<dbReference type="GO" id="GO:0005886">
    <property type="term" value="C:plasma membrane"/>
    <property type="evidence" value="ECO:0007669"/>
    <property type="project" value="UniProtKB-SubCell"/>
</dbReference>
<dbReference type="GO" id="GO:0012505">
    <property type="term" value="C:endomembrane system"/>
    <property type="evidence" value="ECO:0007669"/>
    <property type="project" value="UniProtKB-SubCell"/>
</dbReference>
<dbReference type="GO" id="GO:0043682">
    <property type="term" value="F:P-type divalent copper transporter activity"/>
    <property type="evidence" value="ECO:0007669"/>
    <property type="project" value="TreeGrafter"/>
</dbReference>
<dbReference type="CDD" id="cd02094">
    <property type="entry name" value="P-type_ATPase_Cu-like"/>
    <property type="match status" value="1"/>
</dbReference>
<dbReference type="PROSITE" id="PS50846">
    <property type="entry name" value="HMA_2"/>
    <property type="match status" value="2"/>
</dbReference>
<evidence type="ECO:0000256" key="13">
    <source>
        <dbReference type="ARBA" id="ARBA00023008"/>
    </source>
</evidence>
<gene>
    <name evidence="18" type="ORF">RISW2_04370</name>
</gene>
<protein>
    <submittedName>
        <fullName evidence="18">ATPase</fullName>
    </submittedName>
</protein>
<dbReference type="SFLD" id="SFLDF00027">
    <property type="entry name" value="p-type_atpase"/>
    <property type="match status" value="1"/>
</dbReference>
<accession>X7F831</accession>
<dbReference type="Gene3D" id="3.30.70.100">
    <property type="match status" value="2"/>
</dbReference>
<dbReference type="PROSITE" id="PS00154">
    <property type="entry name" value="ATPASE_E1_E2"/>
    <property type="match status" value="1"/>
</dbReference>
<dbReference type="GO" id="GO:0005507">
    <property type="term" value="F:copper ion binding"/>
    <property type="evidence" value="ECO:0007669"/>
    <property type="project" value="InterPro"/>
</dbReference>
<feature type="transmembrane region" description="Helical" evidence="16">
    <location>
        <begin position="445"/>
        <end position="468"/>
    </location>
</feature>
<feature type="transmembrane region" description="Helical" evidence="16">
    <location>
        <begin position="264"/>
        <end position="283"/>
    </location>
</feature>
<evidence type="ECO:0000256" key="4">
    <source>
        <dbReference type="ARBA" id="ARBA00022692"/>
    </source>
</evidence>
<dbReference type="Gene3D" id="3.40.1110.10">
    <property type="entry name" value="Calcium-transporting ATPase, cytoplasmic domain N"/>
    <property type="match status" value="1"/>
</dbReference>